<feature type="region of interest" description="Disordered" evidence="1">
    <location>
        <begin position="210"/>
        <end position="230"/>
    </location>
</feature>
<dbReference type="InterPro" id="IPR030127">
    <property type="entry name" value="MTSS1/MTSS2"/>
</dbReference>
<dbReference type="AlphaFoldDB" id="A0A6I9P820"/>
<feature type="compositionally biased region" description="Low complexity" evidence="1">
    <location>
        <begin position="96"/>
        <end position="107"/>
    </location>
</feature>
<protein>
    <submittedName>
        <fullName evidence="4">MTSS1-like protein</fullName>
    </submittedName>
</protein>
<dbReference type="PROSITE" id="PS51338">
    <property type="entry name" value="IMD"/>
    <property type="match status" value="1"/>
</dbReference>
<dbReference type="PANTHER" id="PTHR15708">
    <property type="entry name" value="ACTIN BUNDLING/MISSING IN METASTASIS-RELATED"/>
    <property type="match status" value="1"/>
</dbReference>
<feature type="compositionally biased region" description="Low complexity" evidence="1">
    <location>
        <begin position="154"/>
        <end position="166"/>
    </location>
</feature>
<evidence type="ECO:0000256" key="1">
    <source>
        <dbReference type="SAM" id="MobiDB-lite"/>
    </source>
</evidence>
<proteinExistence type="predicted"/>
<dbReference type="Proteomes" id="UP000504611">
    <property type="component" value="Unplaced"/>
</dbReference>
<dbReference type="InterPro" id="IPR027267">
    <property type="entry name" value="AH/BAR_dom_sf"/>
</dbReference>
<feature type="compositionally biased region" description="Gly residues" evidence="1">
    <location>
        <begin position="77"/>
        <end position="89"/>
    </location>
</feature>
<dbReference type="GO" id="GO:0015629">
    <property type="term" value="C:actin cytoskeleton"/>
    <property type="evidence" value="ECO:0007669"/>
    <property type="project" value="TreeGrafter"/>
</dbReference>
<dbReference type="PANTHER" id="PTHR15708:SF8">
    <property type="entry name" value="PROTEIN MTSS 2"/>
    <property type="match status" value="1"/>
</dbReference>
<dbReference type="GO" id="GO:0005543">
    <property type="term" value="F:phospholipid binding"/>
    <property type="evidence" value="ECO:0007669"/>
    <property type="project" value="TreeGrafter"/>
</dbReference>
<feature type="region of interest" description="Disordered" evidence="1">
    <location>
        <begin position="260"/>
        <end position="283"/>
    </location>
</feature>
<dbReference type="Gene3D" id="1.20.1270.60">
    <property type="entry name" value="Arfaptin homology (AH) domain/BAR domain"/>
    <property type="match status" value="1"/>
</dbReference>
<dbReference type="GO" id="GO:0009898">
    <property type="term" value="C:cytoplasmic side of plasma membrane"/>
    <property type="evidence" value="ECO:0007669"/>
    <property type="project" value="TreeGrafter"/>
</dbReference>
<accession>A0A6I9P820</accession>
<evidence type="ECO:0000259" key="2">
    <source>
        <dbReference type="PROSITE" id="PS51338"/>
    </source>
</evidence>
<dbReference type="GeneID" id="104957846"/>
<dbReference type="GO" id="GO:0003779">
    <property type="term" value="F:actin binding"/>
    <property type="evidence" value="ECO:0007669"/>
    <property type="project" value="InterPro"/>
</dbReference>
<gene>
    <name evidence="4" type="primary">LOC104957846</name>
</gene>
<feature type="domain" description="IMD" evidence="2">
    <location>
        <begin position="1"/>
        <end position="39"/>
    </location>
</feature>
<feature type="compositionally biased region" description="Low complexity" evidence="1">
    <location>
        <begin position="42"/>
        <end position="76"/>
    </location>
</feature>
<feature type="region of interest" description="Disordered" evidence="1">
    <location>
        <begin position="40"/>
        <end position="166"/>
    </location>
</feature>
<evidence type="ECO:0000313" key="4">
    <source>
        <dbReference type="RefSeq" id="XP_010783825.1"/>
    </source>
</evidence>
<evidence type="ECO:0000313" key="3">
    <source>
        <dbReference type="Proteomes" id="UP000504611"/>
    </source>
</evidence>
<dbReference type="GO" id="GO:0030031">
    <property type="term" value="P:cell projection assembly"/>
    <property type="evidence" value="ECO:0007669"/>
    <property type="project" value="TreeGrafter"/>
</dbReference>
<dbReference type="OrthoDB" id="10061327at2759"/>
<reference evidence="4" key="1">
    <citation type="submission" date="2025-08" db="UniProtKB">
        <authorList>
            <consortium name="RefSeq"/>
        </authorList>
    </citation>
    <scope>IDENTIFICATION</scope>
    <source>
        <tissue evidence="4">Muscle</tissue>
    </source>
</reference>
<dbReference type="GO" id="GO:0007009">
    <property type="term" value="P:plasma membrane organization"/>
    <property type="evidence" value="ECO:0007669"/>
    <property type="project" value="InterPro"/>
</dbReference>
<dbReference type="InterPro" id="IPR013606">
    <property type="entry name" value="I-BAR_dom"/>
</dbReference>
<feature type="compositionally biased region" description="Low complexity" evidence="1">
    <location>
        <begin position="125"/>
        <end position="136"/>
    </location>
</feature>
<organism evidence="3 4">
    <name type="scientific">Notothenia coriiceps</name>
    <name type="common">black rockcod</name>
    <dbReference type="NCBI Taxonomy" id="8208"/>
    <lineage>
        <taxon>Eukaryota</taxon>
        <taxon>Metazoa</taxon>
        <taxon>Chordata</taxon>
        <taxon>Craniata</taxon>
        <taxon>Vertebrata</taxon>
        <taxon>Euteleostomi</taxon>
        <taxon>Actinopterygii</taxon>
        <taxon>Neopterygii</taxon>
        <taxon>Teleostei</taxon>
        <taxon>Neoteleostei</taxon>
        <taxon>Acanthomorphata</taxon>
        <taxon>Eupercaria</taxon>
        <taxon>Perciformes</taxon>
        <taxon>Notothenioidei</taxon>
        <taxon>Nototheniidae</taxon>
        <taxon>Notothenia</taxon>
    </lineage>
</organism>
<keyword evidence="3" id="KW-1185">Reference proteome</keyword>
<dbReference type="KEGG" id="ncc:104957846"/>
<dbReference type="RefSeq" id="XP_010783825.1">
    <property type="nucleotide sequence ID" value="XM_010785523.1"/>
</dbReference>
<name>A0A6I9P820_9TELE</name>
<feature type="compositionally biased region" description="Low complexity" evidence="1">
    <location>
        <begin position="216"/>
        <end position="229"/>
    </location>
</feature>
<sequence length="319" mass="33564">MLGEITHLQAIIDDLTVLTTDPHKLPPASEQVIKDLKGSDYSWSYQTPPSSPSSSCSRKSSMCSSVNSAHSSASRSSGGGGGGGFGGGSQPHSPTSSSSSSSYRYRSNLPHQPPPPGGIAAHRLSSVSSHDSGFVSQDANIYSKPPSPMPSDITSQKSSSSASSEASETCQSVSECSSPTTFGTSFATFRPALSHSGSPRPLSVILPASSPPYSCPPGSSSSSPTSKVPMWKDWSKAGQYEHAGAAAVVQRRKEPLDRLRENEMSPVPQGYATPTQPEDAQRHRMTPANMAAKRVPLPINLHLKLPQPSNHRPLAESSK</sequence>